<evidence type="ECO:0000259" key="2">
    <source>
        <dbReference type="Pfam" id="PF23598"/>
    </source>
</evidence>
<reference evidence="3" key="1">
    <citation type="submission" date="2023-02" db="EMBL/GenBank/DDBJ databases">
        <title>Genome of toxic invasive species Heracleum sosnowskyi carries increased number of genes despite the absence of recent whole-genome duplications.</title>
        <authorList>
            <person name="Schelkunov M."/>
            <person name="Shtratnikova V."/>
            <person name="Makarenko M."/>
            <person name="Klepikova A."/>
            <person name="Omelchenko D."/>
            <person name="Novikova G."/>
            <person name="Obukhova E."/>
            <person name="Bogdanov V."/>
            <person name="Penin A."/>
            <person name="Logacheva M."/>
        </authorList>
    </citation>
    <scope>NUCLEOTIDE SEQUENCE</scope>
    <source>
        <strain evidence="3">Hsosn_3</strain>
        <tissue evidence="3">Leaf</tissue>
    </source>
</reference>
<accession>A0AAD8J239</accession>
<dbReference type="Pfam" id="PF23598">
    <property type="entry name" value="LRR_14"/>
    <property type="match status" value="1"/>
</dbReference>
<dbReference type="InterPro" id="IPR032675">
    <property type="entry name" value="LRR_dom_sf"/>
</dbReference>
<feature type="domain" description="Disease resistance R13L4/SHOC-2-like LRR" evidence="2">
    <location>
        <begin position="127"/>
        <end position="359"/>
    </location>
</feature>
<keyword evidence="4" id="KW-1185">Reference proteome</keyword>
<dbReference type="SUPFAM" id="SSF52058">
    <property type="entry name" value="L domain-like"/>
    <property type="match status" value="1"/>
</dbReference>
<dbReference type="EMBL" id="JAUIZM010000002">
    <property type="protein sequence ID" value="KAK1396290.1"/>
    <property type="molecule type" value="Genomic_DNA"/>
</dbReference>
<name>A0AAD8J239_9APIA</name>
<protein>
    <recommendedName>
        <fullName evidence="2">Disease resistance R13L4/SHOC-2-like LRR domain-containing protein</fullName>
    </recommendedName>
</protein>
<dbReference type="PANTHER" id="PTHR15140">
    <property type="entry name" value="TUBULIN-SPECIFIC CHAPERONE E"/>
    <property type="match status" value="1"/>
</dbReference>
<evidence type="ECO:0000313" key="3">
    <source>
        <dbReference type="EMBL" id="KAK1396290.1"/>
    </source>
</evidence>
<keyword evidence="1" id="KW-0677">Repeat</keyword>
<dbReference type="Proteomes" id="UP001237642">
    <property type="component" value="Unassembled WGS sequence"/>
</dbReference>
<dbReference type="PANTHER" id="PTHR15140:SF37">
    <property type="entry name" value="UBIQUITIN-LIKE DOMAIN-CONTAINING PROTEIN"/>
    <property type="match status" value="1"/>
</dbReference>
<dbReference type="Gene3D" id="3.80.10.10">
    <property type="entry name" value="Ribonuclease Inhibitor"/>
    <property type="match status" value="2"/>
</dbReference>
<dbReference type="InterPro" id="IPR055414">
    <property type="entry name" value="LRR_R13L4/SHOC2-like"/>
</dbReference>
<reference evidence="3" key="2">
    <citation type="submission" date="2023-05" db="EMBL/GenBank/DDBJ databases">
        <authorList>
            <person name="Schelkunov M.I."/>
        </authorList>
    </citation>
    <scope>NUCLEOTIDE SEQUENCE</scope>
    <source>
        <strain evidence="3">Hsosn_3</strain>
        <tissue evidence="3">Leaf</tissue>
    </source>
</reference>
<organism evidence="3 4">
    <name type="scientific">Heracleum sosnowskyi</name>
    <dbReference type="NCBI Taxonomy" id="360622"/>
    <lineage>
        <taxon>Eukaryota</taxon>
        <taxon>Viridiplantae</taxon>
        <taxon>Streptophyta</taxon>
        <taxon>Embryophyta</taxon>
        <taxon>Tracheophyta</taxon>
        <taxon>Spermatophyta</taxon>
        <taxon>Magnoliopsida</taxon>
        <taxon>eudicotyledons</taxon>
        <taxon>Gunneridae</taxon>
        <taxon>Pentapetalae</taxon>
        <taxon>asterids</taxon>
        <taxon>campanulids</taxon>
        <taxon>Apiales</taxon>
        <taxon>Apiaceae</taxon>
        <taxon>Apioideae</taxon>
        <taxon>apioid superclade</taxon>
        <taxon>Tordylieae</taxon>
        <taxon>Tordyliinae</taxon>
        <taxon>Heracleum</taxon>
    </lineage>
</organism>
<dbReference type="AlphaFoldDB" id="A0AAD8J239"/>
<sequence>MYLLDLVRRSLVVVGKRRSNGAIKSCRIHDLFHDLCLRKAEEHNFSSGIYRYNKHSYSCPHSLNNPSTKSRLYLGTNHILTIPSYCSSCISEVSSTFFKDVSIVWDTSKLIRTWDISSIDLVVFPSELLQLVHLRYLELRFRSGNPPESISLLSKLHTVIMSSKMSIVVPKNMWKIITLKHLCIKSGENFVSIPNVEELSLLENLQTMSLVSPTRPCQNILARTRNLQKLGLCGPLTTKSGDFHCPDLGHLMHLETLKLLNALIPSCKAGRLRTSVIFPASLKNLTMLNTYLDWKEAWVFEIIPHLEVLKLKRHALVGKNWETSPEAFPRLKFLKLYDLDIETWTASRNHFPVLTGVRMPMSD</sequence>
<gene>
    <name evidence="3" type="ORF">POM88_006153</name>
</gene>
<evidence type="ECO:0000256" key="1">
    <source>
        <dbReference type="ARBA" id="ARBA00022737"/>
    </source>
</evidence>
<evidence type="ECO:0000313" key="4">
    <source>
        <dbReference type="Proteomes" id="UP001237642"/>
    </source>
</evidence>
<proteinExistence type="predicted"/>
<comment type="caution">
    <text evidence="3">The sequence shown here is derived from an EMBL/GenBank/DDBJ whole genome shotgun (WGS) entry which is preliminary data.</text>
</comment>